<protein>
    <recommendedName>
        <fullName evidence="6">PhoH-like protein</fullName>
    </recommendedName>
</protein>
<dbReference type="InterPro" id="IPR027417">
    <property type="entry name" value="P-loop_NTPase"/>
</dbReference>
<dbReference type="PANTHER" id="PTHR30473:SF1">
    <property type="entry name" value="PHOH-LIKE PROTEIN"/>
    <property type="match status" value="1"/>
</dbReference>
<dbReference type="Gene3D" id="3.40.50.300">
    <property type="entry name" value="P-loop containing nucleotide triphosphate hydrolases"/>
    <property type="match status" value="1"/>
</dbReference>
<keyword evidence="3" id="KW-0963">Cytoplasm</keyword>
<evidence type="ECO:0000259" key="7">
    <source>
        <dbReference type="Pfam" id="PF02562"/>
    </source>
</evidence>
<dbReference type="AlphaFoldDB" id="A0A5J4SVC5"/>
<dbReference type="Pfam" id="PF02562">
    <property type="entry name" value="PhoH"/>
    <property type="match status" value="1"/>
</dbReference>
<comment type="subcellular location">
    <subcellularLocation>
        <location evidence="1">Cytoplasm</location>
    </subcellularLocation>
</comment>
<gene>
    <name evidence="8" type="ORF">EZS27_003463</name>
</gene>
<feature type="domain" description="PhoH-like protein" evidence="7">
    <location>
        <begin position="104"/>
        <end position="307"/>
    </location>
</feature>
<accession>A0A5J4SVC5</accession>
<evidence type="ECO:0000256" key="4">
    <source>
        <dbReference type="ARBA" id="ARBA00022741"/>
    </source>
</evidence>
<name>A0A5J4SVC5_9ZZZZ</name>
<dbReference type="PANTHER" id="PTHR30473">
    <property type="entry name" value="PROTEIN PHOH"/>
    <property type="match status" value="1"/>
</dbReference>
<keyword evidence="5" id="KW-0067">ATP-binding</keyword>
<evidence type="ECO:0000313" key="8">
    <source>
        <dbReference type="EMBL" id="KAA6349160.1"/>
    </source>
</evidence>
<dbReference type="GO" id="GO:0005829">
    <property type="term" value="C:cytosol"/>
    <property type="evidence" value="ECO:0007669"/>
    <property type="project" value="TreeGrafter"/>
</dbReference>
<dbReference type="GO" id="GO:0005524">
    <property type="term" value="F:ATP binding"/>
    <property type="evidence" value="ECO:0007669"/>
    <property type="project" value="UniProtKB-KW"/>
</dbReference>
<keyword evidence="4" id="KW-0547">Nucleotide-binding</keyword>
<dbReference type="InterPro" id="IPR003714">
    <property type="entry name" value="PhoH"/>
</dbReference>
<dbReference type="EMBL" id="SNRY01000053">
    <property type="protein sequence ID" value="KAA6349160.1"/>
    <property type="molecule type" value="Genomic_DNA"/>
</dbReference>
<evidence type="ECO:0000256" key="2">
    <source>
        <dbReference type="ARBA" id="ARBA00010393"/>
    </source>
</evidence>
<dbReference type="FunFam" id="3.40.50.300:FF:000013">
    <property type="entry name" value="PhoH family ATPase"/>
    <property type="match status" value="1"/>
</dbReference>
<evidence type="ECO:0000256" key="1">
    <source>
        <dbReference type="ARBA" id="ARBA00004496"/>
    </source>
</evidence>
<sequence length="338" mass="38451">MIEKLIVLEDIDPVIFYGVNNVNIQLVKNLYPKLRIVARGNVINVMGDEEEICVFEENIIKIEKYCAEYNSLKEEVIIDIIKGNIPQTEKQENVILYSITGKPIIPRSENQLKLVEEFYKNDMVFAFGPAGSGKTYIAIALAVRALKNKEIKKIILSRPAVEAGEKLGFLPGDMKEKIDPYLQPLYDALQDMIPYTKLREYMEQNVIQIAPLAFMRGRTLHDAVVILDEAQNTTTQQIKMFLTRMGINVKMIVTGDITQIDLPFSQISGLIQSMNILKNVKGIGFVELNKKDIVRHKLVERIVDAYERYENETLKVVGKTNIILINLFLSGSLFLVVK</sequence>
<evidence type="ECO:0000256" key="5">
    <source>
        <dbReference type="ARBA" id="ARBA00022840"/>
    </source>
</evidence>
<comment type="similarity">
    <text evidence="2">Belongs to the PhoH family.</text>
</comment>
<dbReference type="SUPFAM" id="SSF52540">
    <property type="entry name" value="P-loop containing nucleoside triphosphate hydrolases"/>
    <property type="match status" value="1"/>
</dbReference>
<dbReference type="InterPro" id="IPR051451">
    <property type="entry name" value="PhoH2-like"/>
</dbReference>
<proteinExistence type="inferred from homology"/>
<reference evidence="8" key="1">
    <citation type="submission" date="2019-03" db="EMBL/GenBank/DDBJ databases">
        <title>Single cell metagenomics reveals metabolic interactions within the superorganism composed of flagellate Streblomastix strix and complex community of Bacteroidetes bacteria on its surface.</title>
        <authorList>
            <person name="Treitli S.C."/>
            <person name="Kolisko M."/>
            <person name="Husnik F."/>
            <person name="Keeling P."/>
            <person name="Hampl V."/>
        </authorList>
    </citation>
    <scope>NUCLEOTIDE SEQUENCE</scope>
    <source>
        <strain evidence="8">STM</strain>
    </source>
</reference>
<evidence type="ECO:0000256" key="3">
    <source>
        <dbReference type="ARBA" id="ARBA00022490"/>
    </source>
</evidence>
<comment type="caution">
    <text evidence="8">The sequence shown here is derived from an EMBL/GenBank/DDBJ whole genome shotgun (WGS) entry which is preliminary data.</text>
</comment>
<evidence type="ECO:0000256" key="6">
    <source>
        <dbReference type="ARBA" id="ARBA00039970"/>
    </source>
</evidence>
<organism evidence="8">
    <name type="scientific">termite gut metagenome</name>
    <dbReference type="NCBI Taxonomy" id="433724"/>
    <lineage>
        <taxon>unclassified sequences</taxon>
        <taxon>metagenomes</taxon>
        <taxon>organismal metagenomes</taxon>
    </lineage>
</organism>